<sequence length="157" mass="16712">MATGAVAALCASPASAREKTATTEVLLRVASTCRVQADWLNFGFPPKGATTATASTTVTLQCTPGVAYRVGIDNGLHFDGASRRMYGGQAQGKVWYATYRIYRDAARLLPWGDTPANSVLGTMPLTGTTVLPVFGTADLKNVRASEYRDTVTVTLEF</sequence>
<keyword evidence="2" id="KW-0167">Capsid protein</keyword>
<proteinExistence type="predicted"/>
<evidence type="ECO:0000313" key="3">
    <source>
        <dbReference type="Proteomes" id="UP000092932"/>
    </source>
</evidence>
<evidence type="ECO:0000259" key="1">
    <source>
        <dbReference type="Pfam" id="PF05229"/>
    </source>
</evidence>
<dbReference type="EMBL" id="CP016591">
    <property type="protein sequence ID" value="ANY19005.1"/>
    <property type="molecule type" value="Genomic_DNA"/>
</dbReference>
<dbReference type="SMART" id="SM00972">
    <property type="entry name" value="SCPU"/>
    <property type="match status" value="1"/>
</dbReference>
<keyword evidence="3" id="KW-1185">Reference proteome</keyword>
<protein>
    <submittedName>
        <fullName evidence="2">Spore Coat Protein U domain protein</fullName>
    </submittedName>
</protein>
<evidence type="ECO:0000313" key="2">
    <source>
        <dbReference type="EMBL" id="ANY19005.1"/>
    </source>
</evidence>
<dbReference type="InterPro" id="IPR007893">
    <property type="entry name" value="Spore_coat_U/FanG"/>
</dbReference>
<dbReference type="KEGG" id="ado:A6F68_00470"/>
<organism evidence="2 3">
    <name type="scientific">Tsuneonella dongtanensis</name>
    <dbReference type="NCBI Taxonomy" id="692370"/>
    <lineage>
        <taxon>Bacteria</taxon>
        <taxon>Pseudomonadati</taxon>
        <taxon>Pseudomonadota</taxon>
        <taxon>Alphaproteobacteria</taxon>
        <taxon>Sphingomonadales</taxon>
        <taxon>Erythrobacteraceae</taxon>
        <taxon>Tsuneonella</taxon>
    </lineage>
</organism>
<reference evidence="2 3" key="1">
    <citation type="submission" date="2016-07" db="EMBL/GenBank/DDBJ databases">
        <title>Complete genome sequence of Altererythrobacter dongtanensis KCTC 22672, a type strain with esterase isolated from tidal flat.</title>
        <authorList>
            <person name="Cheng H."/>
            <person name="Wu Y.-H."/>
            <person name="Zhou P."/>
            <person name="Huo Y.-Y."/>
            <person name="Wang C.-S."/>
            <person name="Xu X.-W."/>
        </authorList>
    </citation>
    <scope>NUCLEOTIDE SEQUENCE [LARGE SCALE GENOMIC DNA]</scope>
    <source>
        <strain evidence="2 3">KCTC 22672</strain>
    </source>
</reference>
<dbReference type="InterPro" id="IPR053167">
    <property type="entry name" value="Spore_coat_component"/>
</dbReference>
<dbReference type="AlphaFoldDB" id="A0A1B2AAC9"/>
<gene>
    <name evidence="2" type="ORF">A6F68_00470</name>
</gene>
<dbReference type="Pfam" id="PF05229">
    <property type="entry name" value="SCPU"/>
    <property type="match status" value="1"/>
</dbReference>
<dbReference type="PANTHER" id="PTHR37089">
    <property type="entry name" value="PROTEIN U-RELATED"/>
    <property type="match status" value="1"/>
</dbReference>
<feature type="domain" description="Spore coat protein U/FanG" evidence="1">
    <location>
        <begin position="20"/>
        <end position="154"/>
    </location>
</feature>
<dbReference type="Proteomes" id="UP000092932">
    <property type="component" value="Chromosome"/>
</dbReference>
<accession>A0A1B2AAC9</accession>
<name>A0A1B2AAC9_9SPHN</name>
<keyword evidence="2" id="KW-0946">Virion</keyword>
<dbReference type="STRING" id="692370.A6F68_00470"/>